<dbReference type="AlphaFoldDB" id="A0A3B0Y5P7"/>
<name>A0A3B0Y5P7_9ZZZZ</name>
<evidence type="ECO:0000313" key="1">
    <source>
        <dbReference type="EMBL" id="VAW71723.1"/>
    </source>
</evidence>
<accession>A0A3B0Y5P7</accession>
<proteinExistence type="predicted"/>
<protein>
    <submittedName>
        <fullName evidence="1">Uncharacterized protein</fullName>
    </submittedName>
</protein>
<organism evidence="1">
    <name type="scientific">hydrothermal vent metagenome</name>
    <dbReference type="NCBI Taxonomy" id="652676"/>
    <lineage>
        <taxon>unclassified sequences</taxon>
        <taxon>metagenomes</taxon>
        <taxon>ecological metagenomes</taxon>
    </lineage>
</organism>
<reference evidence="1" key="1">
    <citation type="submission" date="2018-06" db="EMBL/GenBank/DDBJ databases">
        <authorList>
            <person name="Zhirakovskaya E."/>
        </authorList>
    </citation>
    <scope>NUCLEOTIDE SEQUENCE</scope>
</reference>
<gene>
    <name evidence="1" type="ORF">MNBD_GAMMA12-2220</name>
</gene>
<dbReference type="EMBL" id="UOFL01000029">
    <property type="protein sequence ID" value="VAW71723.1"/>
    <property type="molecule type" value="Genomic_DNA"/>
</dbReference>
<sequence length="148" mass="17370">MKLSKYFALVLVLLAGQAMAGPNYNQHNRYNASVGQVRNDAQRLLNAERSLLVSIHYYRAAYSQASRDMKKLIHNTIRFRNSAPFQRNNYSLRARLRSIRRQFAHLQRSIAKNSRLRHVHAIQTKLRNIGYDISTLSQDVYSVRRYVY</sequence>